<dbReference type="Proteomes" id="UP000075615">
    <property type="component" value="Unassembled WGS sequence"/>
</dbReference>
<keyword evidence="2" id="KW-1185">Reference proteome</keyword>
<dbReference type="AlphaFoldDB" id="A0A150X328"/>
<evidence type="ECO:0000313" key="1">
    <source>
        <dbReference type="EMBL" id="KYG73114.1"/>
    </source>
</evidence>
<sequence length="350" mass="41278">MTDTTTKTIISIDGRILFFELNHFLRDIVKGDCCFICGASPKDKQFNDEHVIPDWLLKRFKLHDKKIILHNQTKIQYSKYKVPCCVDCNSELGKQFEKPIQQLFSKPYNEMAKEIKEQPEKIELVYRWLCLIYFKTHLKDTLLRASLDKRGLNQFIGDAYTWEDFHHVHCLIRSHYTGARLEPEVYGSVYVNRIVELEGIEKFDYIDNPWTKGVMLRIGDFAIACMIDDSTASASLYHQALNKITGALTIYQFYEVFANFNFLKLHLKQHTIYQSEINRKVGYRIIANRPERIELLPAEERAGTHGDFLHLYVKRTLPNMDDREKILKEIEEGKRSFLWNENGEFNEYKD</sequence>
<gene>
    <name evidence="1" type="ORF">AWN68_10530</name>
</gene>
<organism evidence="1 2">
    <name type="scientific">Roseivirga echinicomitans</name>
    <dbReference type="NCBI Taxonomy" id="296218"/>
    <lineage>
        <taxon>Bacteria</taxon>
        <taxon>Pseudomonadati</taxon>
        <taxon>Bacteroidota</taxon>
        <taxon>Cytophagia</taxon>
        <taxon>Cytophagales</taxon>
        <taxon>Roseivirgaceae</taxon>
        <taxon>Roseivirga</taxon>
    </lineage>
</organism>
<accession>A0A150X328</accession>
<name>A0A150X328_9BACT</name>
<dbReference type="RefSeq" id="WP_068418186.1">
    <property type="nucleotide sequence ID" value="NZ_LRDB01000050.1"/>
</dbReference>
<comment type="caution">
    <text evidence="1">The sequence shown here is derived from an EMBL/GenBank/DDBJ whole genome shotgun (WGS) entry which is preliminary data.</text>
</comment>
<dbReference type="EMBL" id="LRDB01000050">
    <property type="protein sequence ID" value="KYG73114.1"/>
    <property type="molecule type" value="Genomic_DNA"/>
</dbReference>
<dbReference type="OrthoDB" id="978976at2"/>
<reference evidence="1 2" key="1">
    <citation type="submission" date="2016-01" db="EMBL/GenBank/DDBJ databases">
        <title>Genome sequencing of Roseivirga echinicomitans KMM 6058.</title>
        <authorList>
            <person name="Selvaratnam C."/>
            <person name="Thevarajoo S."/>
            <person name="Goh K.M."/>
            <person name="Ee R."/>
            <person name="Chan K.-G."/>
            <person name="Chong C.S."/>
        </authorList>
    </citation>
    <scope>NUCLEOTIDE SEQUENCE [LARGE SCALE GENOMIC DNA]</scope>
    <source>
        <strain evidence="1 2">KMM 6058</strain>
    </source>
</reference>
<proteinExistence type="predicted"/>
<evidence type="ECO:0000313" key="2">
    <source>
        <dbReference type="Proteomes" id="UP000075615"/>
    </source>
</evidence>
<evidence type="ECO:0008006" key="3">
    <source>
        <dbReference type="Google" id="ProtNLM"/>
    </source>
</evidence>
<protein>
    <recommendedName>
        <fullName evidence="3">HNH endonuclease</fullName>
    </recommendedName>
</protein>